<dbReference type="OrthoDB" id="275177at2759"/>
<dbReference type="InterPro" id="IPR027417">
    <property type="entry name" value="P-loop_NTPase"/>
</dbReference>
<sequence>MANIRPKILVIGPSPSGKTQIANLIAGHIEKPSETYDPTAGVRILEVFAQQALQHSGMGDKVLVELWDEGWPAVWKDADAIIFVYDTDERAQEQDLEFYYRSFAMPLSLRDQNCVVFAHHIKPWNGTEVKLKLGKAFQRINTFQTSIETSSDTIKREFDNLCQQAIIGALERRDKEEKRVFG</sequence>
<dbReference type="SUPFAM" id="SSF52540">
    <property type="entry name" value="P-loop containing nucleoside triphosphate hydrolases"/>
    <property type="match status" value="1"/>
</dbReference>
<dbReference type="Proteomes" id="UP000324800">
    <property type="component" value="Unassembled WGS sequence"/>
</dbReference>
<accession>A0A5J4TXL6</accession>
<dbReference type="EMBL" id="SNRW01023661">
    <property type="protein sequence ID" value="KAA6362838.1"/>
    <property type="molecule type" value="Genomic_DNA"/>
</dbReference>
<organism evidence="1 2">
    <name type="scientific">Streblomastix strix</name>
    <dbReference type="NCBI Taxonomy" id="222440"/>
    <lineage>
        <taxon>Eukaryota</taxon>
        <taxon>Metamonada</taxon>
        <taxon>Preaxostyla</taxon>
        <taxon>Oxymonadida</taxon>
        <taxon>Streblomastigidae</taxon>
        <taxon>Streblomastix</taxon>
    </lineage>
</organism>
<reference evidence="1 2" key="1">
    <citation type="submission" date="2019-03" db="EMBL/GenBank/DDBJ databases">
        <title>Single cell metagenomics reveals metabolic interactions within the superorganism composed of flagellate Streblomastix strix and complex community of Bacteroidetes bacteria on its surface.</title>
        <authorList>
            <person name="Treitli S.C."/>
            <person name="Kolisko M."/>
            <person name="Husnik F."/>
            <person name="Keeling P."/>
            <person name="Hampl V."/>
        </authorList>
    </citation>
    <scope>NUCLEOTIDE SEQUENCE [LARGE SCALE GENOMIC DNA]</scope>
    <source>
        <strain evidence="1">ST1C</strain>
    </source>
</reference>
<protein>
    <submittedName>
        <fullName evidence="1">Putative intraflagellar transport protein 22</fullName>
    </submittedName>
</protein>
<name>A0A5J4TXL6_9EUKA</name>
<keyword evidence="1" id="KW-0966">Cell projection</keyword>
<dbReference type="CDD" id="cd00882">
    <property type="entry name" value="Ras_like_GTPase"/>
    <property type="match status" value="1"/>
</dbReference>
<evidence type="ECO:0000313" key="1">
    <source>
        <dbReference type="EMBL" id="KAA6362838.1"/>
    </source>
</evidence>
<dbReference type="Gene3D" id="3.40.50.300">
    <property type="entry name" value="P-loop containing nucleotide triphosphate hydrolases"/>
    <property type="match status" value="1"/>
</dbReference>
<dbReference type="AlphaFoldDB" id="A0A5J4TXL6"/>
<comment type="caution">
    <text evidence="1">The sequence shown here is derived from an EMBL/GenBank/DDBJ whole genome shotgun (WGS) entry which is preliminary data.</text>
</comment>
<proteinExistence type="predicted"/>
<evidence type="ECO:0000313" key="2">
    <source>
        <dbReference type="Proteomes" id="UP000324800"/>
    </source>
</evidence>
<keyword evidence="1" id="KW-0282">Flagellum</keyword>
<keyword evidence="1" id="KW-0969">Cilium</keyword>
<gene>
    <name evidence="1" type="ORF">EZS28_041636</name>
</gene>